<evidence type="ECO:0000256" key="1">
    <source>
        <dbReference type="SAM" id="Phobius"/>
    </source>
</evidence>
<feature type="transmembrane region" description="Helical" evidence="1">
    <location>
        <begin position="382"/>
        <end position="407"/>
    </location>
</feature>
<name>A0ABQ2NIP7_9ACTN</name>
<dbReference type="RefSeq" id="WP_188784954.1">
    <property type="nucleotide sequence ID" value="NZ_BMNI01000011.1"/>
</dbReference>
<evidence type="ECO:0000313" key="3">
    <source>
        <dbReference type="Proteomes" id="UP000655410"/>
    </source>
</evidence>
<dbReference type="EMBL" id="BMNI01000011">
    <property type="protein sequence ID" value="GGO93133.1"/>
    <property type="molecule type" value="Genomic_DNA"/>
</dbReference>
<feature type="transmembrane region" description="Helical" evidence="1">
    <location>
        <begin position="697"/>
        <end position="715"/>
    </location>
</feature>
<accession>A0ABQ2NIP7</accession>
<feature type="transmembrane region" description="Helical" evidence="1">
    <location>
        <begin position="267"/>
        <end position="287"/>
    </location>
</feature>
<feature type="transmembrane region" description="Helical" evidence="1">
    <location>
        <begin position="214"/>
        <end position="232"/>
    </location>
</feature>
<evidence type="ECO:0000313" key="2">
    <source>
        <dbReference type="EMBL" id="GGO93133.1"/>
    </source>
</evidence>
<proteinExistence type="predicted"/>
<feature type="transmembrane region" description="Helical" evidence="1">
    <location>
        <begin position="96"/>
        <end position="120"/>
    </location>
</feature>
<feature type="transmembrane region" description="Helical" evidence="1">
    <location>
        <begin position="508"/>
        <end position="525"/>
    </location>
</feature>
<keyword evidence="1" id="KW-0472">Membrane</keyword>
<feature type="transmembrane region" description="Helical" evidence="1">
    <location>
        <begin position="238"/>
        <end position="255"/>
    </location>
</feature>
<dbReference type="InterPro" id="IPR058062">
    <property type="entry name" value="SCO7613_C"/>
</dbReference>
<feature type="transmembrane region" description="Helical" evidence="1">
    <location>
        <begin position="427"/>
        <end position="451"/>
    </location>
</feature>
<feature type="transmembrane region" description="Helical" evidence="1">
    <location>
        <begin position="920"/>
        <end position="937"/>
    </location>
</feature>
<feature type="transmembrane region" description="Helical" evidence="1">
    <location>
        <begin position="628"/>
        <end position="645"/>
    </location>
</feature>
<feature type="transmembrane region" description="Helical" evidence="1">
    <location>
        <begin position="673"/>
        <end position="690"/>
    </location>
</feature>
<feature type="transmembrane region" description="Helical" evidence="1">
    <location>
        <begin position="484"/>
        <end position="501"/>
    </location>
</feature>
<feature type="transmembrane region" description="Helical" evidence="1">
    <location>
        <begin position="348"/>
        <end position="370"/>
    </location>
</feature>
<feature type="transmembrane region" description="Helical" evidence="1">
    <location>
        <begin position="156"/>
        <end position="176"/>
    </location>
</feature>
<sequence>MFLYADPTACPRCRTALQPGSTDCTRCRARLDDTAAYDVFVALQQVDRLVTRLVERPAVAPTEVAAATPAAVPLAEAPPAREAARSAMSGLTVPKVLLGLGALCLVVAALVFLVVAWAALGVGGRTAVLVGFTVVAGGLAAWSARSGLRAGAESMTTVALGLLLLDLAGARSSGWFGDLGASGFALLAGSVVTLVGAAATLATRRTTEPRLLSAEVAASGGIVAALAGLQGTVTFSDAAWMLTCLAVTAVLALAGRRLRLGLPTWTAVALTAMAWVGLAGIGAVRSVSHPSWAELADHVRIWPLLVAALLAAAPATVRRLPVDARAAGAAVSTFLLTLLVAVPGLDEGVVLVVLVLVAVVAAHAAAGWLLPRPWRQVSTAPLALAGCTTALAAAAAALGSVSTSPLLTHGLWDATATEMIAPDRMDAVWALLMPLTAAATAVAVVTLVRLVSATSGRALVTPAVACVLASCAFCPVIVGAPRWTVVAVLLLVAAGLLAWALRRSAPVSGLVAVPLVALAFASALADDGLTVTVLILLTAVLAAAGTPAAPRWARTSSPWLLPASVAATVWSVASVLEVDGSWRAVPVLAMLAVLAVLRPAVAHEVSGLVIALLAMAVSTGFGQPDLRLVAAELTGLALVATYLGVRHRPGAGLVGLVLLAAGGLAAWPDARTATIVLAVAVGVTVLHELRKVEPAALTARAATPVALGALLWTVAGLAGLHAAWQGVPVVVALGALAVWRPDPVRETPAALVATWAAVAALAPLAEPQGWTAVYLTLGGVALTAASLLHPTRRMAAWAGLALLTLATWLRLQQLGVGTVEAYTLPLAAVLLVVGTVALLRGDRSSLQTQGAGLGLALVPSLLQALAEPLALRAALLGIGCVLLIALGIGRRWAAPLLAGGATLALLVLRQMTIAQAIPQWALIAAAGVLLTFLGLTWEQRLANVRTAAGYVRGLR</sequence>
<feature type="transmembrane region" description="Helical" evidence="1">
    <location>
        <begin position="650"/>
        <end position="667"/>
    </location>
</feature>
<feature type="transmembrane region" description="Helical" evidence="1">
    <location>
        <begin position="605"/>
        <end position="622"/>
    </location>
</feature>
<organism evidence="2 3">
    <name type="scientific">Nocardioides phosphati</name>
    <dbReference type="NCBI Taxonomy" id="1867775"/>
    <lineage>
        <taxon>Bacteria</taxon>
        <taxon>Bacillati</taxon>
        <taxon>Actinomycetota</taxon>
        <taxon>Actinomycetes</taxon>
        <taxon>Propionibacteriales</taxon>
        <taxon>Nocardioidaceae</taxon>
        <taxon>Nocardioides</taxon>
    </lineage>
</organism>
<feature type="transmembrane region" description="Helical" evidence="1">
    <location>
        <begin position="869"/>
        <end position="886"/>
    </location>
</feature>
<keyword evidence="3" id="KW-1185">Reference proteome</keyword>
<evidence type="ECO:0008006" key="4">
    <source>
        <dbReference type="Google" id="ProtNLM"/>
    </source>
</evidence>
<feature type="transmembrane region" description="Helical" evidence="1">
    <location>
        <begin position="795"/>
        <end position="815"/>
    </location>
</feature>
<feature type="transmembrane region" description="Helical" evidence="1">
    <location>
        <begin position="458"/>
        <end position="478"/>
    </location>
</feature>
<protein>
    <recommendedName>
        <fullName evidence="4">DUF2157 domain-containing protein</fullName>
    </recommendedName>
</protein>
<comment type="caution">
    <text evidence="2">The sequence shown here is derived from an EMBL/GenBank/DDBJ whole genome shotgun (WGS) entry which is preliminary data.</text>
</comment>
<dbReference type="NCBIfam" id="NF047321">
    <property type="entry name" value="SCO7613_CTERM"/>
    <property type="match status" value="1"/>
</dbReference>
<keyword evidence="1" id="KW-0812">Transmembrane</keyword>
<reference evidence="3" key="1">
    <citation type="journal article" date="2019" name="Int. J. Syst. Evol. Microbiol.">
        <title>The Global Catalogue of Microorganisms (GCM) 10K type strain sequencing project: providing services to taxonomists for standard genome sequencing and annotation.</title>
        <authorList>
            <consortium name="The Broad Institute Genomics Platform"/>
            <consortium name="The Broad Institute Genome Sequencing Center for Infectious Disease"/>
            <person name="Wu L."/>
            <person name="Ma J."/>
        </authorList>
    </citation>
    <scope>NUCLEOTIDE SEQUENCE [LARGE SCALE GENOMIC DNA]</scope>
    <source>
        <strain evidence="3">CGMCC 4.7371</strain>
    </source>
</reference>
<feature type="transmembrane region" description="Helical" evidence="1">
    <location>
        <begin position="582"/>
        <end position="598"/>
    </location>
</feature>
<feature type="transmembrane region" description="Helical" evidence="1">
    <location>
        <begin position="182"/>
        <end position="202"/>
    </location>
</feature>
<keyword evidence="1" id="KW-1133">Transmembrane helix</keyword>
<feature type="transmembrane region" description="Helical" evidence="1">
    <location>
        <begin position="299"/>
        <end position="317"/>
    </location>
</feature>
<feature type="transmembrane region" description="Helical" evidence="1">
    <location>
        <begin position="324"/>
        <end position="342"/>
    </location>
</feature>
<dbReference type="Proteomes" id="UP000655410">
    <property type="component" value="Unassembled WGS sequence"/>
</dbReference>
<feature type="transmembrane region" description="Helical" evidence="1">
    <location>
        <begin position="559"/>
        <end position="576"/>
    </location>
</feature>
<feature type="transmembrane region" description="Helical" evidence="1">
    <location>
        <begin position="821"/>
        <end position="839"/>
    </location>
</feature>
<feature type="transmembrane region" description="Helical" evidence="1">
    <location>
        <begin position="126"/>
        <end position="144"/>
    </location>
</feature>
<feature type="transmembrane region" description="Helical" evidence="1">
    <location>
        <begin position="531"/>
        <end position="552"/>
    </location>
</feature>
<gene>
    <name evidence="2" type="ORF">GCM10011584_31130</name>
</gene>
<feature type="transmembrane region" description="Helical" evidence="1">
    <location>
        <begin position="771"/>
        <end position="788"/>
    </location>
</feature>